<dbReference type="InterPro" id="IPR052707">
    <property type="entry name" value="OsmC_Ohr_Peroxiredoxin"/>
</dbReference>
<dbReference type="EMBL" id="CP093442">
    <property type="protein sequence ID" value="UOF02471.1"/>
    <property type="molecule type" value="Genomic_DNA"/>
</dbReference>
<reference evidence="1" key="1">
    <citation type="submission" date="2022-03" db="EMBL/GenBank/DDBJ databases">
        <title>Genome Identification and Characterization of new species Bdellovibrio reynosense LBG001 sp. nov. from a Mexico soil sample.</title>
        <authorList>
            <person name="Camilli A."/>
            <person name="Ajao Y."/>
            <person name="Guo X."/>
        </authorList>
    </citation>
    <scope>NUCLEOTIDE SEQUENCE</scope>
    <source>
        <strain evidence="1">LBG001</strain>
    </source>
</reference>
<dbReference type="PANTHER" id="PTHR42830">
    <property type="entry name" value="OSMOTICALLY INDUCIBLE FAMILY PROTEIN"/>
    <property type="match status" value="1"/>
</dbReference>
<name>A0ABY4CFB9_9BACT</name>
<dbReference type="InterPro" id="IPR015946">
    <property type="entry name" value="KH_dom-like_a/b"/>
</dbReference>
<dbReference type="Proteomes" id="UP000830116">
    <property type="component" value="Chromosome"/>
</dbReference>
<dbReference type="SUPFAM" id="SSF82784">
    <property type="entry name" value="OsmC-like"/>
    <property type="match status" value="1"/>
</dbReference>
<dbReference type="RefSeq" id="WP_243539993.1">
    <property type="nucleotide sequence ID" value="NZ_CP093442.1"/>
</dbReference>
<dbReference type="InterPro" id="IPR003718">
    <property type="entry name" value="OsmC/Ohr_fam"/>
</dbReference>
<dbReference type="Pfam" id="PF02566">
    <property type="entry name" value="OsmC"/>
    <property type="match status" value="1"/>
</dbReference>
<keyword evidence="2" id="KW-1185">Reference proteome</keyword>
<organism evidence="1 2">
    <name type="scientific">Bdellovibrio reynosensis</name>
    <dbReference type="NCBI Taxonomy" id="2835041"/>
    <lineage>
        <taxon>Bacteria</taxon>
        <taxon>Pseudomonadati</taxon>
        <taxon>Bdellovibrionota</taxon>
        <taxon>Bdellovibrionia</taxon>
        <taxon>Bdellovibrionales</taxon>
        <taxon>Pseudobdellovibrionaceae</taxon>
        <taxon>Bdellovibrio</taxon>
    </lineage>
</organism>
<dbReference type="InterPro" id="IPR036102">
    <property type="entry name" value="OsmC/Ohrsf"/>
</dbReference>
<accession>A0ABY4CFB9</accession>
<evidence type="ECO:0000313" key="2">
    <source>
        <dbReference type="Proteomes" id="UP000830116"/>
    </source>
</evidence>
<sequence>MDRKASAIWRGNLKKGKGELSTESGAVKNVPYTFSNRFEDVPGTNPEELVGAAHAGCFSMFLAGALEKKGFIADSLETSAVVTIEKQGDGFTVTSSKLKLRAQVPDCDAKTFQAIAEDSKANCPISRLLNTKVTLEVDFHSPLHASSTAH</sequence>
<evidence type="ECO:0000313" key="1">
    <source>
        <dbReference type="EMBL" id="UOF02471.1"/>
    </source>
</evidence>
<gene>
    <name evidence="1" type="ORF">MNR06_05845</name>
</gene>
<dbReference type="InterPro" id="IPR019904">
    <property type="entry name" value="Peroxiredoxin_OsmC"/>
</dbReference>
<protein>
    <submittedName>
        <fullName evidence="1">OsmC family protein</fullName>
    </submittedName>
</protein>
<dbReference type="Gene3D" id="3.30.300.20">
    <property type="match status" value="1"/>
</dbReference>
<proteinExistence type="predicted"/>
<dbReference type="PANTHER" id="PTHR42830:SF1">
    <property type="entry name" value="OSMOTICALLY INDUCIBLE FAMILY PROTEIN"/>
    <property type="match status" value="1"/>
</dbReference>
<dbReference type="NCBIfam" id="TIGR03562">
    <property type="entry name" value="osmo_induc_OsmC"/>
    <property type="match status" value="1"/>
</dbReference>